<keyword evidence="4" id="KW-0418">Kinase</keyword>
<dbReference type="PANTHER" id="PTHR34220">
    <property type="entry name" value="SENSOR HISTIDINE KINASE YPDA"/>
    <property type="match status" value="1"/>
</dbReference>
<evidence type="ECO:0000313" key="4">
    <source>
        <dbReference type="EMBL" id="QTD49542.1"/>
    </source>
</evidence>
<dbReference type="GO" id="GO:0016020">
    <property type="term" value="C:membrane"/>
    <property type="evidence" value="ECO:0007669"/>
    <property type="project" value="InterPro"/>
</dbReference>
<feature type="transmembrane region" description="Helical" evidence="2">
    <location>
        <begin position="294"/>
        <end position="311"/>
    </location>
</feature>
<keyword evidence="2" id="KW-0472">Membrane</keyword>
<feature type="domain" description="Signal transduction histidine kinase internal region" evidence="3">
    <location>
        <begin position="384"/>
        <end position="458"/>
    </location>
</feature>
<dbReference type="RefSeq" id="WP_237379173.1">
    <property type="nucleotide sequence ID" value="NZ_CP071793.1"/>
</dbReference>
<accession>A0A8A4TK76</accession>
<keyword evidence="5" id="KW-1185">Reference proteome</keyword>
<protein>
    <submittedName>
        <fullName evidence="4">Histidine kinase</fullName>
    </submittedName>
</protein>
<feature type="transmembrane region" description="Helical" evidence="2">
    <location>
        <begin position="271"/>
        <end position="288"/>
    </location>
</feature>
<dbReference type="AlphaFoldDB" id="A0A8A4TK76"/>
<feature type="transmembrane region" description="Helical" evidence="2">
    <location>
        <begin position="346"/>
        <end position="364"/>
    </location>
</feature>
<reference evidence="4" key="1">
    <citation type="submission" date="2021-03" db="EMBL/GenBank/DDBJ databases">
        <title>Acanthopleuribacteraceae sp. M133.</title>
        <authorList>
            <person name="Wang G."/>
        </authorList>
    </citation>
    <scope>NUCLEOTIDE SEQUENCE</scope>
    <source>
        <strain evidence="4">M133</strain>
    </source>
</reference>
<dbReference type="InterPro" id="IPR050640">
    <property type="entry name" value="Bact_2-comp_sensor_kinase"/>
</dbReference>
<dbReference type="Gene3D" id="2.60.120.260">
    <property type="entry name" value="Galactose-binding domain-like"/>
    <property type="match status" value="1"/>
</dbReference>
<dbReference type="EMBL" id="CP071793">
    <property type="protein sequence ID" value="QTD49542.1"/>
    <property type="molecule type" value="Genomic_DNA"/>
</dbReference>
<organism evidence="4 5">
    <name type="scientific">Sulfidibacter corallicola</name>
    <dbReference type="NCBI Taxonomy" id="2818388"/>
    <lineage>
        <taxon>Bacteria</taxon>
        <taxon>Pseudomonadati</taxon>
        <taxon>Acidobacteriota</taxon>
        <taxon>Holophagae</taxon>
        <taxon>Acanthopleuribacterales</taxon>
        <taxon>Acanthopleuribacteraceae</taxon>
        <taxon>Sulfidibacter</taxon>
    </lineage>
</organism>
<evidence type="ECO:0000313" key="5">
    <source>
        <dbReference type="Proteomes" id="UP000663929"/>
    </source>
</evidence>
<evidence type="ECO:0000256" key="1">
    <source>
        <dbReference type="SAM" id="MobiDB-lite"/>
    </source>
</evidence>
<proteinExistence type="predicted"/>
<feature type="transmembrane region" description="Helical" evidence="2">
    <location>
        <begin position="180"/>
        <end position="204"/>
    </location>
</feature>
<dbReference type="Pfam" id="PF06580">
    <property type="entry name" value="His_kinase"/>
    <property type="match status" value="1"/>
</dbReference>
<sequence>MKYLVHKRMPPILAAMVLGVWGAGFWQAGAREEPDSTPILLRSGDDLDWARPDLDTSGWLHWRDWFAANPKYKGNLWLRREIVIPPARPGRSRAGLLVAVATSEIYLDGRLIYSNGKVGSSPETERAGYLVSFFAIPDDLEKRESHQLAVRFSNHHGRHPFQVLQLRFGPLNRLVHGSRLALLPIAMLSGFLVVGGYFLVLFVFSHREPAVLLFAVLCLCVGILFALEYLRMLSYRYPWHADRLLLINLVTAAISLLLPLFFIFRHQVSPRFWMLSWLLVPIGILIWGDSPDGISYGIFFGGLLATLAPLGRAVQRGRPHARLGLLGTATAFTSLIWSGMAFMESIFFYCFLFLIFLTLISISLQVQELRRRHSQARLNSARLEVELLKKHIQPHFMMNTLTAALEWMERDPAAGVRFIEALGEEMRTLMRISGRTLIPLAEEVELCRSLLRVLSFRTRGDYELVVDPDADLSVLVSPAVFHTLIENGLTHAPDQGPIRFQLTHRREGARDCFTFLAPGDTETGERMPDQRGTGTGTRYIEARLEEGFGSDWSFEAEPTPEGWITRIATGKPQKEPGKAMEPEFPFGSTKHT</sequence>
<feature type="transmembrane region" description="Helical" evidence="2">
    <location>
        <begin position="323"/>
        <end position="340"/>
    </location>
</feature>
<name>A0A8A4TK76_SULCO</name>
<evidence type="ECO:0000259" key="3">
    <source>
        <dbReference type="Pfam" id="PF06580"/>
    </source>
</evidence>
<dbReference type="Proteomes" id="UP000663929">
    <property type="component" value="Chromosome"/>
</dbReference>
<keyword evidence="2" id="KW-0812">Transmembrane</keyword>
<feature type="transmembrane region" description="Helical" evidence="2">
    <location>
        <begin position="244"/>
        <end position="264"/>
    </location>
</feature>
<feature type="region of interest" description="Disordered" evidence="1">
    <location>
        <begin position="569"/>
        <end position="592"/>
    </location>
</feature>
<keyword evidence="2" id="KW-1133">Transmembrane helix</keyword>
<dbReference type="GO" id="GO:0000155">
    <property type="term" value="F:phosphorelay sensor kinase activity"/>
    <property type="evidence" value="ECO:0007669"/>
    <property type="project" value="InterPro"/>
</dbReference>
<keyword evidence="4" id="KW-0808">Transferase</keyword>
<feature type="compositionally biased region" description="Basic and acidic residues" evidence="1">
    <location>
        <begin position="572"/>
        <end position="581"/>
    </location>
</feature>
<feature type="transmembrane region" description="Helical" evidence="2">
    <location>
        <begin position="211"/>
        <end position="232"/>
    </location>
</feature>
<gene>
    <name evidence="4" type="ORF">J3U87_28480</name>
</gene>
<dbReference type="InterPro" id="IPR010559">
    <property type="entry name" value="Sig_transdc_His_kin_internal"/>
</dbReference>
<evidence type="ECO:0000256" key="2">
    <source>
        <dbReference type="SAM" id="Phobius"/>
    </source>
</evidence>
<dbReference type="KEGG" id="scor:J3U87_28480"/>
<dbReference type="PANTHER" id="PTHR34220:SF7">
    <property type="entry name" value="SENSOR HISTIDINE KINASE YPDA"/>
    <property type="match status" value="1"/>
</dbReference>